<evidence type="ECO:0000259" key="2">
    <source>
        <dbReference type="Pfam" id="PF22322"/>
    </source>
</evidence>
<keyword evidence="1" id="KW-0732">Signal</keyword>
<dbReference type="InterPro" id="IPR054246">
    <property type="entry name" value="DUF6973"/>
</dbReference>
<dbReference type="RefSeq" id="WP_171650413.1">
    <property type="nucleotide sequence ID" value="NZ_WHOD01000013.1"/>
</dbReference>
<feature type="domain" description="DUF6973" evidence="2">
    <location>
        <begin position="160"/>
        <end position="262"/>
    </location>
</feature>
<reference evidence="3" key="1">
    <citation type="submission" date="2019-10" db="EMBL/GenBank/DDBJ databases">
        <title>Description of Paenibacillus glebae sp. nov.</title>
        <authorList>
            <person name="Carlier A."/>
            <person name="Qi S."/>
        </authorList>
    </citation>
    <scope>NUCLEOTIDE SEQUENCE</scope>
    <source>
        <strain evidence="3">LMG 31456</strain>
    </source>
</reference>
<accession>A0A972GK13</accession>
<keyword evidence="4" id="KW-1185">Reference proteome</keyword>
<evidence type="ECO:0000313" key="3">
    <source>
        <dbReference type="EMBL" id="NOU92231.1"/>
    </source>
</evidence>
<feature type="signal peptide" evidence="1">
    <location>
        <begin position="1"/>
        <end position="26"/>
    </location>
</feature>
<comment type="caution">
    <text evidence="3">The sequence shown here is derived from an EMBL/GenBank/DDBJ whole genome shotgun (WGS) entry which is preliminary data.</text>
</comment>
<evidence type="ECO:0000256" key="1">
    <source>
        <dbReference type="SAM" id="SignalP"/>
    </source>
</evidence>
<dbReference type="Pfam" id="PF22322">
    <property type="entry name" value="DUF6973"/>
    <property type="match status" value="1"/>
</dbReference>
<dbReference type="EMBL" id="WHOD01000013">
    <property type="protein sequence ID" value="NOU92231.1"/>
    <property type="molecule type" value="Genomic_DNA"/>
</dbReference>
<dbReference type="AlphaFoldDB" id="A0A972GK13"/>
<feature type="chain" id="PRO_5037132951" description="DUF6973 domain-containing protein" evidence="1">
    <location>
        <begin position="27"/>
        <end position="309"/>
    </location>
</feature>
<name>A0A972GK13_9BACL</name>
<gene>
    <name evidence="3" type="ORF">GC093_03135</name>
</gene>
<organism evidence="3 4">
    <name type="scientific">Paenibacillus foliorum</name>
    <dbReference type="NCBI Taxonomy" id="2654974"/>
    <lineage>
        <taxon>Bacteria</taxon>
        <taxon>Bacillati</taxon>
        <taxon>Bacillota</taxon>
        <taxon>Bacilli</taxon>
        <taxon>Bacillales</taxon>
        <taxon>Paenibacillaceae</taxon>
        <taxon>Paenibacillus</taxon>
    </lineage>
</organism>
<evidence type="ECO:0000313" key="4">
    <source>
        <dbReference type="Proteomes" id="UP000641588"/>
    </source>
</evidence>
<sequence>MIKKKVYSVLLSGLISISLVPQLAVAAQSLIEMTEMQIMNMEDIHVKKYEKFLKSPDMYADESVRDEWRNKSLAGIQEKNAISLLNYDFRADIYKKLLQYEEEHPNAHPNDANEFFVELCDWYNYAHLKAPSATPEPIPTELFYPLEAGKVKLDPYLTNLYNSNPVKGFKALLAREEAIKFADQLFKQNSDNDRTDAFRKMASSVYTLYYTNDYAWVRSWDATQQSDDNKSLLQNEQEKAMDSNNALVGRLAASNNDITSNNTPGEIKILLHRIYNSGDLMKLSEKSGYAEKFTGRNADYTKVNASQAE</sequence>
<dbReference type="Proteomes" id="UP000641588">
    <property type="component" value="Unassembled WGS sequence"/>
</dbReference>
<protein>
    <recommendedName>
        <fullName evidence="2">DUF6973 domain-containing protein</fullName>
    </recommendedName>
</protein>
<proteinExistence type="predicted"/>